<protein>
    <submittedName>
        <fullName evidence="1">Uncharacterized protein</fullName>
    </submittedName>
</protein>
<accession>A0A931ICE3</accession>
<organism evidence="1 2">
    <name type="scientific">Nocardia bovistercoris</name>
    <dbReference type="NCBI Taxonomy" id="2785916"/>
    <lineage>
        <taxon>Bacteria</taxon>
        <taxon>Bacillati</taxon>
        <taxon>Actinomycetota</taxon>
        <taxon>Actinomycetes</taxon>
        <taxon>Mycobacteriales</taxon>
        <taxon>Nocardiaceae</taxon>
        <taxon>Nocardia</taxon>
    </lineage>
</organism>
<gene>
    <name evidence="1" type="ORF">IT779_22605</name>
</gene>
<name>A0A931ICE3_9NOCA</name>
<evidence type="ECO:0000313" key="1">
    <source>
        <dbReference type="EMBL" id="MBH0779067.1"/>
    </source>
</evidence>
<keyword evidence="2" id="KW-1185">Reference proteome</keyword>
<dbReference type="RefSeq" id="WP_196151490.1">
    <property type="nucleotide sequence ID" value="NZ_JADMLG010000009.1"/>
</dbReference>
<sequence>MTTYSLETTQTVRRMLTERLPEPVAVAAYQFMTGPLNEAPVYTAAMFSSGPSPVKSSGLRV</sequence>
<reference evidence="1" key="1">
    <citation type="submission" date="2020-11" db="EMBL/GenBank/DDBJ databases">
        <title>Nocardia NEAU-351.nov., a novel actinomycete isolated from the cow dung.</title>
        <authorList>
            <person name="Zhang X."/>
        </authorList>
    </citation>
    <scope>NUCLEOTIDE SEQUENCE</scope>
    <source>
        <strain evidence="1">NEAU-351</strain>
    </source>
</reference>
<evidence type="ECO:0000313" key="2">
    <source>
        <dbReference type="Proteomes" id="UP000655751"/>
    </source>
</evidence>
<dbReference type="AlphaFoldDB" id="A0A931ICE3"/>
<comment type="caution">
    <text evidence="1">The sequence shown here is derived from an EMBL/GenBank/DDBJ whole genome shotgun (WGS) entry which is preliminary data.</text>
</comment>
<proteinExistence type="predicted"/>
<dbReference type="EMBL" id="JADMLG010000009">
    <property type="protein sequence ID" value="MBH0779067.1"/>
    <property type="molecule type" value="Genomic_DNA"/>
</dbReference>
<dbReference type="Proteomes" id="UP000655751">
    <property type="component" value="Unassembled WGS sequence"/>
</dbReference>